<reference evidence="3 4" key="1">
    <citation type="journal article" date="2023" name="Elife">
        <title>Identification of key yeast species and microbe-microbe interactions impacting larval growth of Drosophila in the wild.</title>
        <authorList>
            <person name="Mure A."/>
            <person name="Sugiura Y."/>
            <person name="Maeda R."/>
            <person name="Honda K."/>
            <person name="Sakurai N."/>
            <person name="Takahashi Y."/>
            <person name="Watada M."/>
            <person name="Katoh T."/>
            <person name="Gotoh A."/>
            <person name="Gotoh Y."/>
            <person name="Taniguchi I."/>
            <person name="Nakamura K."/>
            <person name="Hayashi T."/>
            <person name="Katayama T."/>
            <person name="Uemura T."/>
            <person name="Hattori Y."/>
        </authorList>
    </citation>
    <scope>NUCLEOTIDE SEQUENCE [LARGE SCALE GENOMIC DNA]</scope>
    <source>
        <strain evidence="3 4">PK-24</strain>
    </source>
</reference>
<feature type="region of interest" description="Disordered" evidence="1">
    <location>
        <begin position="404"/>
        <end position="432"/>
    </location>
</feature>
<proteinExistence type="predicted"/>
<comment type="caution">
    <text evidence="3">The sequence shown here is derived from an EMBL/GenBank/DDBJ whole genome shotgun (WGS) entry which is preliminary data.</text>
</comment>
<dbReference type="PANTHER" id="PTHR21708">
    <property type="entry name" value="PROBABLE 2-DEHYDROPANTOATE 2-REDUCTASE"/>
    <property type="match status" value="1"/>
</dbReference>
<evidence type="ECO:0000313" key="3">
    <source>
        <dbReference type="EMBL" id="GMM46598.1"/>
    </source>
</evidence>
<accession>A0AAV5R5V8</accession>
<feature type="domain" description="Ketopantoate reductase C-terminal" evidence="2">
    <location>
        <begin position="223"/>
        <end position="356"/>
    </location>
</feature>
<evidence type="ECO:0000256" key="1">
    <source>
        <dbReference type="SAM" id="MobiDB-lite"/>
    </source>
</evidence>
<dbReference type="Pfam" id="PF08546">
    <property type="entry name" value="ApbA_C"/>
    <property type="match status" value="1"/>
</dbReference>
<evidence type="ECO:0000259" key="2">
    <source>
        <dbReference type="Pfam" id="PF08546"/>
    </source>
</evidence>
<feature type="region of interest" description="Disordered" evidence="1">
    <location>
        <begin position="689"/>
        <end position="795"/>
    </location>
</feature>
<dbReference type="InterPro" id="IPR013752">
    <property type="entry name" value="KPA_reductase"/>
</dbReference>
<gene>
    <name evidence="3" type="ORF">DAPK24_031730</name>
</gene>
<dbReference type="InterPro" id="IPR013328">
    <property type="entry name" value="6PGD_dom2"/>
</dbReference>
<organism evidence="3 4">
    <name type="scientific">Pichia kluyveri</name>
    <name type="common">Yeast</name>
    <dbReference type="NCBI Taxonomy" id="36015"/>
    <lineage>
        <taxon>Eukaryota</taxon>
        <taxon>Fungi</taxon>
        <taxon>Dikarya</taxon>
        <taxon>Ascomycota</taxon>
        <taxon>Saccharomycotina</taxon>
        <taxon>Pichiomycetes</taxon>
        <taxon>Pichiales</taxon>
        <taxon>Pichiaceae</taxon>
        <taxon>Pichia</taxon>
    </lineage>
</organism>
<sequence>MAPYNILSIGRHPNIAFYNWRLNASNNVSLTTIVSTAVLDPSNQPPISNKSSVSYNWSSSQFGNNRYTLDNVYANIDDYSNLTSSSSSLIDFIFLSATSLQELSTICASLNPILKNQLSNHNVPTIIIESTNFVNLEPFVKMSLQLDDQIPILSIMSDFDIREVGNNNYLVYKSKKESELVYVGKSGRESSYNSQEIGLINKIADLFEDSNIDVYKLNTPLEFLSYQWKFALPKVTVEPLSIIFEKPFPSDLQNQILAKPLISGLIFEIITVIKTMGCKLFNSYDNEESLLERLSQLYPPVDLSPDAAEAPKLYYDFFNQNQPYLDLLLLQPILIADDYHVKTPYLEFLYAVMSQYNSNNFSTLNNSTSIFWLRKNSENIKQLKLQQDELAIQNSIREKEIKKANQSLSNKTPPRGNLNNFTPLNRSSTDPAIDPEMVELSDMVNSYGIADKTPPPLNSNKSFSRSASSNNLQPAFNNNNNMNINQQQQQQQQPGNSSPNFMPQQNIPHGLPPQGLPPNQQIFNSPPQQLGNTGVGGHPSRRSHLNAPNGYPPQNGYPQYPQQNGYPPQQQQGYPLPPQQGYLPQNGYPQYPQQNYPPPMNQYNSRDDASYISGRGSYMNGSTPNFDTSFGSMTNLNSMNNGMNNGMNNRGFKPTSRKSSRKSTAVMTNSIVGGFPDSNNALNRSMNQRHSMAPQLSNSNLRGSNNNLQNLKKPQNFSNNNLNNFTPPNSNSTNNSGDGLSNGSNGSLPPAKTNIDLVPVPEATPAPTPAYIPTQESKNDKQKKKRGFLGLGKKK</sequence>
<dbReference type="PANTHER" id="PTHR21708:SF25">
    <property type="entry name" value="PROTEIN PAM1-RELATED"/>
    <property type="match status" value="1"/>
</dbReference>
<keyword evidence="4" id="KW-1185">Reference proteome</keyword>
<evidence type="ECO:0000313" key="4">
    <source>
        <dbReference type="Proteomes" id="UP001378960"/>
    </source>
</evidence>
<feature type="compositionally biased region" description="Low complexity" evidence="1">
    <location>
        <begin position="458"/>
        <end position="500"/>
    </location>
</feature>
<dbReference type="AlphaFoldDB" id="A0AAV5R5V8"/>
<feature type="compositionally biased region" description="Basic residues" evidence="1">
    <location>
        <begin position="781"/>
        <end position="795"/>
    </location>
</feature>
<protein>
    <submittedName>
        <fullName evidence="3">Pam1 protein</fullName>
    </submittedName>
</protein>
<dbReference type="Proteomes" id="UP001378960">
    <property type="component" value="Unassembled WGS sequence"/>
</dbReference>
<feature type="compositionally biased region" description="Low complexity" evidence="1">
    <location>
        <begin position="696"/>
        <end position="750"/>
    </location>
</feature>
<feature type="region of interest" description="Disordered" evidence="1">
    <location>
        <begin position="447"/>
        <end position="607"/>
    </location>
</feature>
<dbReference type="Gene3D" id="1.10.1040.10">
    <property type="entry name" value="N-(1-d-carboxylethyl)-l-norvaline Dehydrogenase, domain 2"/>
    <property type="match status" value="1"/>
</dbReference>
<name>A0AAV5R5V8_PICKL</name>
<dbReference type="InterPro" id="IPR051402">
    <property type="entry name" value="KPR-Related"/>
</dbReference>
<feature type="compositionally biased region" description="Polar residues" evidence="1">
    <location>
        <begin position="522"/>
        <end position="532"/>
    </location>
</feature>
<dbReference type="EMBL" id="BTGB01000004">
    <property type="protein sequence ID" value="GMM46598.1"/>
    <property type="molecule type" value="Genomic_DNA"/>
</dbReference>
<feature type="compositionally biased region" description="Polar residues" evidence="1">
    <location>
        <begin position="404"/>
        <end position="430"/>
    </location>
</feature>
<dbReference type="GO" id="GO:0005737">
    <property type="term" value="C:cytoplasm"/>
    <property type="evidence" value="ECO:0007669"/>
    <property type="project" value="TreeGrafter"/>
</dbReference>
<feature type="compositionally biased region" description="Low complexity" evidence="1">
    <location>
        <begin position="548"/>
        <end position="594"/>
    </location>
</feature>